<sequence>MMLVDDKRIIALINALESNGWKNAGFSDQVIEWYFAEIIEFVSVWSPLGKKLYMVLLINELDYPKKNIVEIGFSLVPCNVSNTFFENIYLKDILQTDLKKFCESINSKALHD</sequence>
<accession>A5FAM1</accession>
<dbReference type="HOGENOM" id="CLU_2142209_0_0_10"/>
<dbReference type="OrthoDB" id="1495401at2"/>
<gene>
    <name evidence="1" type="ordered locus">Fjoh_4742</name>
</gene>
<evidence type="ECO:0000313" key="1">
    <source>
        <dbReference type="EMBL" id="ABQ07741.1"/>
    </source>
</evidence>
<dbReference type="STRING" id="376686.Fjoh_4742"/>
<dbReference type="GeneID" id="31767671"/>
<dbReference type="AlphaFoldDB" id="A5FAM1"/>
<protein>
    <submittedName>
        <fullName evidence="1">Uncharacterized protein</fullName>
    </submittedName>
</protein>
<dbReference type="EMBL" id="CP000685">
    <property type="protein sequence ID" value="ABQ07741.1"/>
    <property type="molecule type" value="Genomic_DNA"/>
</dbReference>
<reference evidence="1 2" key="1">
    <citation type="journal article" date="2009" name="Appl. Environ. Microbiol.">
        <title>Novel features of the polysaccharide-digesting gliding bacterium Flavobacterium johnsoniae as revealed by genome sequence analysis.</title>
        <authorList>
            <person name="McBride M.J."/>
            <person name="Xie G."/>
            <person name="Martens E.C."/>
            <person name="Lapidus A."/>
            <person name="Henrissat B."/>
            <person name="Rhodes R.G."/>
            <person name="Goltsman E."/>
            <person name="Wang W."/>
            <person name="Xu J."/>
            <person name="Hunnicutt D.W."/>
            <person name="Staroscik A.M."/>
            <person name="Hoover T.R."/>
            <person name="Cheng Y.Q."/>
            <person name="Stein J.L."/>
        </authorList>
    </citation>
    <scope>NUCLEOTIDE SEQUENCE [LARGE SCALE GENOMIC DNA]</scope>
    <source>
        <strain evidence="2">ATCC 17061 / DSM 2064 / JCM 8514 / BCRC 14874 / CCUG 350202 / NBRC 14942 / NCIMB 11054 / UW101</strain>
    </source>
</reference>
<organism evidence="1 2">
    <name type="scientific">Flavobacterium johnsoniae (strain ATCC 17061 / DSM 2064 / JCM 8514 / BCRC 14874 / CCUG 350202 / NBRC 14942 / NCIMB 11054 / UW101)</name>
    <name type="common">Cytophaga johnsonae</name>
    <dbReference type="NCBI Taxonomy" id="376686"/>
    <lineage>
        <taxon>Bacteria</taxon>
        <taxon>Pseudomonadati</taxon>
        <taxon>Bacteroidota</taxon>
        <taxon>Flavobacteriia</taxon>
        <taxon>Flavobacteriales</taxon>
        <taxon>Flavobacteriaceae</taxon>
        <taxon>Flavobacterium</taxon>
    </lineage>
</organism>
<name>A5FAM1_FLAJ1</name>
<keyword evidence="2" id="KW-1185">Reference proteome</keyword>
<dbReference type="RefSeq" id="WP_012026707.1">
    <property type="nucleotide sequence ID" value="NC_009441.1"/>
</dbReference>
<proteinExistence type="predicted"/>
<dbReference type="KEGG" id="fjo:Fjoh_4742"/>
<evidence type="ECO:0000313" key="2">
    <source>
        <dbReference type="Proteomes" id="UP000006694"/>
    </source>
</evidence>
<dbReference type="Proteomes" id="UP000006694">
    <property type="component" value="Chromosome"/>
</dbReference>